<proteinExistence type="predicted"/>
<accession>A0A1R2B9Q7</accession>
<keyword evidence="1" id="KW-0812">Transmembrane</keyword>
<dbReference type="EMBL" id="MPUH01000816">
    <property type="protein sequence ID" value="OMJ73523.1"/>
    <property type="molecule type" value="Genomic_DNA"/>
</dbReference>
<keyword evidence="1" id="KW-1133">Transmembrane helix</keyword>
<dbReference type="AlphaFoldDB" id="A0A1R2B9Q7"/>
<sequence length="195" mass="22536">MRMNDIFEGNNYLIYFGPPFETCCSCYTLKRGANIVAYLDIAAGFIYLIIWFVYMINVINQVDILLSLAIYLLCIPGILVSFFAFLAVRSLERANYIPFYLYSKLKIFEFILVTLMSFIIFFMKISSFEFIDVLDLASNIIYNFFTSKLTWSTAKWLKNNEEAIQSPQSDEWNDILKQNLNPSGANDISASVELM</sequence>
<protein>
    <submittedName>
        <fullName evidence="2">Uncharacterized protein</fullName>
    </submittedName>
</protein>
<reference evidence="2 3" key="1">
    <citation type="submission" date="2016-11" db="EMBL/GenBank/DDBJ databases">
        <title>The macronuclear genome of Stentor coeruleus: a giant cell with tiny introns.</title>
        <authorList>
            <person name="Slabodnick M."/>
            <person name="Ruby J.G."/>
            <person name="Reiff S.B."/>
            <person name="Swart E.C."/>
            <person name="Gosai S."/>
            <person name="Prabakaran S."/>
            <person name="Witkowska E."/>
            <person name="Larue G.E."/>
            <person name="Fisher S."/>
            <person name="Freeman R.M."/>
            <person name="Gunawardena J."/>
            <person name="Chu W."/>
            <person name="Stover N.A."/>
            <person name="Gregory B.D."/>
            <person name="Nowacki M."/>
            <person name="Derisi J."/>
            <person name="Roy S.W."/>
            <person name="Marshall W.F."/>
            <person name="Sood P."/>
        </authorList>
    </citation>
    <scope>NUCLEOTIDE SEQUENCE [LARGE SCALE GENOMIC DNA]</scope>
    <source>
        <strain evidence="2">WM001</strain>
    </source>
</reference>
<comment type="caution">
    <text evidence="2">The sequence shown here is derived from an EMBL/GenBank/DDBJ whole genome shotgun (WGS) entry which is preliminary data.</text>
</comment>
<organism evidence="2 3">
    <name type="scientific">Stentor coeruleus</name>
    <dbReference type="NCBI Taxonomy" id="5963"/>
    <lineage>
        <taxon>Eukaryota</taxon>
        <taxon>Sar</taxon>
        <taxon>Alveolata</taxon>
        <taxon>Ciliophora</taxon>
        <taxon>Postciliodesmatophora</taxon>
        <taxon>Heterotrichea</taxon>
        <taxon>Heterotrichida</taxon>
        <taxon>Stentoridae</taxon>
        <taxon>Stentor</taxon>
    </lineage>
</organism>
<gene>
    <name evidence="2" type="ORF">SteCoe_27784</name>
</gene>
<name>A0A1R2B9Q7_9CILI</name>
<feature type="transmembrane region" description="Helical" evidence="1">
    <location>
        <begin position="35"/>
        <end position="56"/>
    </location>
</feature>
<evidence type="ECO:0000313" key="2">
    <source>
        <dbReference type="EMBL" id="OMJ73523.1"/>
    </source>
</evidence>
<keyword evidence="3" id="KW-1185">Reference proteome</keyword>
<feature type="transmembrane region" description="Helical" evidence="1">
    <location>
        <begin position="68"/>
        <end position="87"/>
    </location>
</feature>
<evidence type="ECO:0000256" key="1">
    <source>
        <dbReference type="SAM" id="Phobius"/>
    </source>
</evidence>
<dbReference type="Proteomes" id="UP000187209">
    <property type="component" value="Unassembled WGS sequence"/>
</dbReference>
<feature type="transmembrane region" description="Helical" evidence="1">
    <location>
        <begin position="107"/>
        <end position="125"/>
    </location>
</feature>
<evidence type="ECO:0000313" key="3">
    <source>
        <dbReference type="Proteomes" id="UP000187209"/>
    </source>
</evidence>
<keyword evidence="1" id="KW-0472">Membrane</keyword>